<accession>A0AAV4DU12</accession>
<evidence type="ECO:0000256" key="2">
    <source>
        <dbReference type="SAM" id="Phobius"/>
    </source>
</evidence>
<keyword evidence="2" id="KW-1133">Transmembrane helix</keyword>
<comment type="caution">
    <text evidence="3">The sequence shown here is derived from an EMBL/GenBank/DDBJ whole genome shotgun (WGS) entry which is preliminary data.</text>
</comment>
<feature type="region of interest" description="Disordered" evidence="1">
    <location>
        <begin position="1"/>
        <end position="26"/>
    </location>
</feature>
<dbReference type="Proteomes" id="UP000735302">
    <property type="component" value="Unassembled WGS sequence"/>
</dbReference>
<evidence type="ECO:0000256" key="1">
    <source>
        <dbReference type="SAM" id="MobiDB-lite"/>
    </source>
</evidence>
<evidence type="ECO:0000313" key="4">
    <source>
        <dbReference type="Proteomes" id="UP000735302"/>
    </source>
</evidence>
<name>A0AAV4DU12_9GAST</name>
<organism evidence="3 4">
    <name type="scientific">Plakobranchus ocellatus</name>
    <dbReference type="NCBI Taxonomy" id="259542"/>
    <lineage>
        <taxon>Eukaryota</taxon>
        <taxon>Metazoa</taxon>
        <taxon>Spiralia</taxon>
        <taxon>Lophotrochozoa</taxon>
        <taxon>Mollusca</taxon>
        <taxon>Gastropoda</taxon>
        <taxon>Heterobranchia</taxon>
        <taxon>Euthyneura</taxon>
        <taxon>Panpulmonata</taxon>
        <taxon>Sacoglossa</taxon>
        <taxon>Placobranchoidea</taxon>
        <taxon>Plakobranchidae</taxon>
        <taxon>Plakobranchus</taxon>
    </lineage>
</organism>
<keyword evidence="2" id="KW-0472">Membrane</keyword>
<protein>
    <submittedName>
        <fullName evidence="3">Uncharacterized protein</fullName>
    </submittedName>
</protein>
<dbReference type="AlphaFoldDB" id="A0AAV4DU12"/>
<keyword evidence="2" id="KW-0812">Transmembrane</keyword>
<gene>
    <name evidence="3" type="ORF">PoB_007433800</name>
</gene>
<evidence type="ECO:0000313" key="3">
    <source>
        <dbReference type="EMBL" id="GFO47833.1"/>
    </source>
</evidence>
<feature type="transmembrane region" description="Helical" evidence="2">
    <location>
        <begin position="82"/>
        <end position="100"/>
    </location>
</feature>
<reference evidence="3 4" key="1">
    <citation type="journal article" date="2021" name="Elife">
        <title>Chloroplast acquisition without the gene transfer in kleptoplastic sea slugs, Plakobranchus ocellatus.</title>
        <authorList>
            <person name="Maeda T."/>
            <person name="Takahashi S."/>
            <person name="Yoshida T."/>
            <person name="Shimamura S."/>
            <person name="Takaki Y."/>
            <person name="Nagai Y."/>
            <person name="Toyoda A."/>
            <person name="Suzuki Y."/>
            <person name="Arimoto A."/>
            <person name="Ishii H."/>
            <person name="Satoh N."/>
            <person name="Nishiyama T."/>
            <person name="Hasebe M."/>
            <person name="Maruyama T."/>
            <person name="Minagawa J."/>
            <person name="Obokata J."/>
            <person name="Shigenobu S."/>
        </authorList>
    </citation>
    <scope>NUCLEOTIDE SEQUENCE [LARGE SCALE GENOMIC DNA]</scope>
</reference>
<keyword evidence="4" id="KW-1185">Reference proteome</keyword>
<feature type="compositionally biased region" description="Polar residues" evidence="1">
    <location>
        <begin position="1"/>
        <end position="10"/>
    </location>
</feature>
<sequence length="105" mass="11802">MPRVKMSSQYDLGKGEEKPGPAGTDHTALSCKVYDVTANGGTVVDLGTDETDSHFGSHCCNNKVAVVEFLVKDFYKRNRKRILQIIKLSLLLIHLAYYIYCVNYK</sequence>
<proteinExistence type="predicted"/>
<dbReference type="EMBL" id="BLXT01008354">
    <property type="protein sequence ID" value="GFO47833.1"/>
    <property type="molecule type" value="Genomic_DNA"/>
</dbReference>